<dbReference type="AlphaFoldDB" id="A0A5C6QPK2"/>
<reference evidence="8 9" key="1">
    <citation type="submission" date="2019-07" db="EMBL/GenBank/DDBJ databases">
        <title>Genomes of sea-ice associated Colwellia species.</title>
        <authorList>
            <person name="Bowman J.P."/>
        </authorList>
    </citation>
    <scope>NUCLEOTIDE SEQUENCE [LARGE SCALE GENOMIC DNA]</scope>
    <source>
        <strain evidence="8 9">ACAM 459</strain>
    </source>
</reference>
<keyword evidence="9" id="KW-1185">Reference proteome</keyword>
<dbReference type="GO" id="GO:0007165">
    <property type="term" value="P:signal transduction"/>
    <property type="evidence" value="ECO:0007669"/>
    <property type="project" value="UniProtKB-KW"/>
</dbReference>
<dbReference type="PROSITE" id="PS50111">
    <property type="entry name" value="CHEMOTAXIS_TRANSDUC_2"/>
    <property type="match status" value="1"/>
</dbReference>
<dbReference type="EMBL" id="VOLT01000002">
    <property type="protein sequence ID" value="TWX70985.1"/>
    <property type="molecule type" value="Genomic_DNA"/>
</dbReference>
<dbReference type="PROSITE" id="PS50206">
    <property type="entry name" value="RHODANESE_3"/>
    <property type="match status" value="1"/>
</dbReference>
<evidence type="ECO:0000259" key="7">
    <source>
        <dbReference type="PROSITE" id="PS50206"/>
    </source>
</evidence>
<comment type="subcellular location">
    <subcellularLocation>
        <location evidence="1">Membrane</location>
    </subcellularLocation>
</comment>
<dbReference type="PANTHER" id="PTHR32089">
    <property type="entry name" value="METHYL-ACCEPTING CHEMOTAXIS PROTEIN MCPB"/>
    <property type="match status" value="1"/>
</dbReference>
<evidence type="ECO:0000256" key="3">
    <source>
        <dbReference type="ARBA" id="ARBA00029447"/>
    </source>
</evidence>
<keyword evidence="5" id="KW-1133">Transmembrane helix</keyword>
<dbReference type="GO" id="GO:0004888">
    <property type="term" value="F:transmembrane signaling receptor activity"/>
    <property type="evidence" value="ECO:0007669"/>
    <property type="project" value="InterPro"/>
</dbReference>
<sequence>MYLSKISNQFKIGALLLLTASVLVIFFVMNSQALPKLAAASKKLAIEQVNSKSNELKVELGDIASLTQSMALITQKLTLDSEEFHKIFPSLIDKFGQKNIAGGGIWPEPYAFNEVQEKSSFFWGRNSTGQLSFLNDYNQPNSSSYHNEGWYKSVKNLPNGICAWSGAYQDPVSKAQMVTCSVGINRKNKFWGVATVDVLLSNLDTFSLEASHQINGHLFIMDQLGKIVTMPTLRDFDMKMQNINTLSEKDSSLQAFVNVLTDSITDNDNMIITTLEEGVIKDDKSTMIFQKMHGINWGIGLVLPNKVTSQTSKSISWSLYIVFIPTLFILLLIAYWFAQRLLNGISETTIQINRLAEGGIEKLSISSNNELDKLRSAVNEYGDSLQSMFMKILRVSNEIANNSNEINDLSSLLSQRSDLQADQNNLLASAITEMSYSAEGVTEKTIATAKTAIGAKDNAEEGRILVTNTAEAISQLTFLIQTSSEVIEQLDNDSQQVVAVLEVIKSISEQANLLALNAAIEAARAGEHGRGFAVVAHEMRTLAGRTSESVNEIGTMTSKLQDASRNAVTAIRGGLTTSEQTLINAQLASDKLIVLSQSFQDISDEMNEVAIASEEQNNVTQDISKLVEKTNNQSKLNADTALQLKELSNSSELLSKELKELT</sequence>
<keyword evidence="2 4" id="KW-0807">Transducer</keyword>
<name>A0A5C6QPK2_9GAMM</name>
<dbReference type="PANTHER" id="PTHR32089:SF112">
    <property type="entry name" value="LYSOZYME-LIKE PROTEIN-RELATED"/>
    <property type="match status" value="1"/>
</dbReference>
<dbReference type="SMART" id="SM00283">
    <property type="entry name" value="MA"/>
    <property type="match status" value="1"/>
</dbReference>
<dbReference type="Pfam" id="PF00015">
    <property type="entry name" value="MCPsignal"/>
    <property type="match status" value="1"/>
</dbReference>
<dbReference type="GO" id="GO:0016020">
    <property type="term" value="C:membrane"/>
    <property type="evidence" value="ECO:0007669"/>
    <property type="project" value="UniProtKB-SubCell"/>
</dbReference>
<feature type="transmembrane region" description="Helical" evidence="5">
    <location>
        <begin position="317"/>
        <end position="338"/>
    </location>
</feature>
<protein>
    <submittedName>
        <fullName evidence="8">Methyl-accepting chemotaxis protein</fullName>
    </submittedName>
</protein>
<dbReference type="Gene3D" id="1.10.287.950">
    <property type="entry name" value="Methyl-accepting chemotaxis protein"/>
    <property type="match status" value="1"/>
</dbReference>
<dbReference type="GO" id="GO:0006935">
    <property type="term" value="P:chemotaxis"/>
    <property type="evidence" value="ECO:0007669"/>
    <property type="project" value="InterPro"/>
</dbReference>
<gene>
    <name evidence="8" type="ORF">ESZ36_04930</name>
</gene>
<dbReference type="SUPFAM" id="SSF58104">
    <property type="entry name" value="Methyl-accepting chemotaxis protein (MCP) signaling domain"/>
    <property type="match status" value="1"/>
</dbReference>
<dbReference type="Proteomes" id="UP000321822">
    <property type="component" value="Unassembled WGS sequence"/>
</dbReference>
<dbReference type="InterPro" id="IPR004090">
    <property type="entry name" value="Chemotax_Me-accpt_rcpt"/>
</dbReference>
<evidence type="ECO:0000313" key="9">
    <source>
        <dbReference type="Proteomes" id="UP000321822"/>
    </source>
</evidence>
<keyword evidence="5" id="KW-0812">Transmembrane</keyword>
<keyword evidence="5" id="KW-0472">Membrane</keyword>
<comment type="similarity">
    <text evidence="3">Belongs to the methyl-accepting chemotaxis (MCP) protein family.</text>
</comment>
<dbReference type="Pfam" id="PF22673">
    <property type="entry name" value="MCP-like_PDC_1"/>
    <property type="match status" value="1"/>
</dbReference>
<comment type="caution">
    <text evidence="8">The sequence shown here is derived from an EMBL/GenBank/DDBJ whole genome shotgun (WGS) entry which is preliminary data.</text>
</comment>
<dbReference type="RefSeq" id="WP_146784325.1">
    <property type="nucleotide sequence ID" value="NZ_VOLT01000002.1"/>
</dbReference>
<proteinExistence type="inferred from homology"/>
<accession>A0A5C6QPK2</accession>
<dbReference type="PRINTS" id="PR00260">
    <property type="entry name" value="CHEMTRNSDUCR"/>
</dbReference>
<organism evidence="8 9">
    <name type="scientific">Colwellia demingiae</name>
    <dbReference type="NCBI Taxonomy" id="89401"/>
    <lineage>
        <taxon>Bacteria</taxon>
        <taxon>Pseudomonadati</taxon>
        <taxon>Pseudomonadota</taxon>
        <taxon>Gammaproteobacteria</taxon>
        <taxon>Alteromonadales</taxon>
        <taxon>Colwelliaceae</taxon>
        <taxon>Colwellia</taxon>
    </lineage>
</organism>
<evidence type="ECO:0000256" key="2">
    <source>
        <dbReference type="ARBA" id="ARBA00023224"/>
    </source>
</evidence>
<dbReference type="OrthoDB" id="2489132at2"/>
<dbReference type="Gene3D" id="3.30.450.20">
    <property type="entry name" value="PAS domain"/>
    <property type="match status" value="1"/>
</dbReference>
<evidence type="ECO:0000313" key="8">
    <source>
        <dbReference type="EMBL" id="TWX70985.1"/>
    </source>
</evidence>
<evidence type="ECO:0000259" key="6">
    <source>
        <dbReference type="PROSITE" id="PS50111"/>
    </source>
</evidence>
<feature type="domain" description="Methyl-accepting transducer" evidence="6">
    <location>
        <begin position="395"/>
        <end position="631"/>
    </location>
</feature>
<dbReference type="InterPro" id="IPR004089">
    <property type="entry name" value="MCPsignal_dom"/>
</dbReference>
<dbReference type="InterPro" id="IPR001763">
    <property type="entry name" value="Rhodanese-like_dom"/>
</dbReference>
<evidence type="ECO:0000256" key="1">
    <source>
        <dbReference type="ARBA" id="ARBA00004370"/>
    </source>
</evidence>
<dbReference type="CDD" id="cd12913">
    <property type="entry name" value="PDC1_MCP_like"/>
    <property type="match status" value="1"/>
</dbReference>
<evidence type="ECO:0000256" key="4">
    <source>
        <dbReference type="PROSITE-ProRule" id="PRU00284"/>
    </source>
</evidence>
<feature type="domain" description="Rhodanese" evidence="7">
    <location>
        <begin position="151"/>
        <end position="173"/>
    </location>
</feature>
<evidence type="ECO:0000256" key="5">
    <source>
        <dbReference type="SAM" id="Phobius"/>
    </source>
</evidence>